<gene>
    <name evidence="4" type="ORF">FC50_GL001111</name>
</gene>
<evidence type="ECO:0000256" key="1">
    <source>
        <dbReference type="SAM" id="Phobius"/>
    </source>
</evidence>
<dbReference type="OrthoDB" id="2249567at2"/>
<keyword evidence="5" id="KW-1185">Reference proteome</keyword>
<dbReference type="PROSITE" id="PS50883">
    <property type="entry name" value="EAL"/>
    <property type="match status" value="1"/>
</dbReference>
<feature type="domain" description="GGDEF" evidence="3">
    <location>
        <begin position="259"/>
        <end position="395"/>
    </location>
</feature>
<dbReference type="GO" id="GO:1902201">
    <property type="term" value="P:negative regulation of bacterial-type flagellum-dependent cell motility"/>
    <property type="evidence" value="ECO:0007669"/>
    <property type="project" value="TreeGrafter"/>
</dbReference>
<feature type="domain" description="EAL" evidence="2">
    <location>
        <begin position="372"/>
        <end position="625"/>
    </location>
</feature>
<protein>
    <submittedName>
        <fullName evidence="4">Signal transduction diguanylate cyclase</fullName>
    </submittedName>
</protein>
<dbReference type="Gene3D" id="3.30.70.270">
    <property type="match status" value="1"/>
</dbReference>
<evidence type="ECO:0000259" key="2">
    <source>
        <dbReference type="PROSITE" id="PS50883"/>
    </source>
</evidence>
<dbReference type="InterPro" id="IPR035919">
    <property type="entry name" value="EAL_sf"/>
</dbReference>
<name>A0A0R1TWX5_9LACO</name>
<dbReference type="NCBIfam" id="TIGR00254">
    <property type="entry name" value="GGDEF"/>
    <property type="match status" value="1"/>
</dbReference>
<dbReference type="PROSITE" id="PS50887">
    <property type="entry name" value="GGDEF"/>
    <property type="match status" value="1"/>
</dbReference>
<dbReference type="PATRIC" id="fig|1423783.4.peg.1151"/>
<dbReference type="InterPro" id="IPR050469">
    <property type="entry name" value="Diguanylate_Cyclase"/>
</dbReference>
<evidence type="ECO:0000259" key="3">
    <source>
        <dbReference type="PROSITE" id="PS50887"/>
    </source>
</evidence>
<feature type="transmembrane region" description="Helical" evidence="1">
    <location>
        <begin position="60"/>
        <end position="83"/>
    </location>
</feature>
<dbReference type="GO" id="GO:0052621">
    <property type="term" value="F:diguanylate cyclase activity"/>
    <property type="evidence" value="ECO:0007669"/>
    <property type="project" value="TreeGrafter"/>
</dbReference>
<keyword evidence="1" id="KW-1133">Transmembrane helix</keyword>
<keyword evidence="1" id="KW-0472">Membrane</keyword>
<dbReference type="InterPro" id="IPR001633">
    <property type="entry name" value="EAL_dom"/>
</dbReference>
<feature type="transmembrane region" description="Helical" evidence="1">
    <location>
        <begin position="166"/>
        <end position="185"/>
    </location>
</feature>
<reference evidence="4 5" key="1">
    <citation type="journal article" date="2015" name="Genome Announc.">
        <title>Expanding the biotechnology potential of lactobacilli through comparative genomics of 213 strains and associated genera.</title>
        <authorList>
            <person name="Sun Z."/>
            <person name="Harris H.M."/>
            <person name="McCann A."/>
            <person name="Guo C."/>
            <person name="Argimon S."/>
            <person name="Zhang W."/>
            <person name="Yang X."/>
            <person name="Jeffery I.B."/>
            <person name="Cooney J.C."/>
            <person name="Kagawa T.F."/>
            <person name="Liu W."/>
            <person name="Song Y."/>
            <person name="Salvetti E."/>
            <person name="Wrobel A."/>
            <person name="Rasinkangas P."/>
            <person name="Parkhill J."/>
            <person name="Rea M.C."/>
            <person name="O'Sullivan O."/>
            <person name="Ritari J."/>
            <person name="Douillard F.P."/>
            <person name="Paul Ross R."/>
            <person name="Yang R."/>
            <person name="Briner A.E."/>
            <person name="Felis G.E."/>
            <person name="de Vos W.M."/>
            <person name="Barrangou R."/>
            <person name="Klaenhammer T.R."/>
            <person name="Caufield P.W."/>
            <person name="Cui Y."/>
            <person name="Zhang H."/>
            <person name="O'Toole P.W."/>
        </authorList>
    </citation>
    <scope>NUCLEOTIDE SEQUENCE [LARGE SCALE GENOMIC DNA]</scope>
    <source>
        <strain evidence="4 5">DSM 15945</strain>
    </source>
</reference>
<dbReference type="STRING" id="1423783.FC50_GL001111"/>
<evidence type="ECO:0000313" key="4">
    <source>
        <dbReference type="EMBL" id="KRL85724.1"/>
    </source>
</evidence>
<organism evidence="4 5">
    <name type="scientific">Lacticaseibacillus pantheris DSM 15945 = JCM 12539 = NBRC 106106</name>
    <dbReference type="NCBI Taxonomy" id="1423783"/>
    <lineage>
        <taxon>Bacteria</taxon>
        <taxon>Bacillati</taxon>
        <taxon>Bacillota</taxon>
        <taxon>Bacilli</taxon>
        <taxon>Lactobacillales</taxon>
        <taxon>Lactobacillaceae</taxon>
        <taxon>Lacticaseibacillus</taxon>
    </lineage>
</organism>
<dbReference type="Gene3D" id="3.20.20.450">
    <property type="entry name" value="EAL domain"/>
    <property type="match status" value="1"/>
</dbReference>
<feature type="transmembrane region" description="Helical" evidence="1">
    <location>
        <begin position="191"/>
        <end position="212"/>
    </location>
</feature>
<accession>A0A0R1TWX5</accession>
<feature type="transmembrane region" description="Helical" evidence="1">
    <location>
        <begin position="18"/>
        <end position="39"/>
    </location>
</feature>
<dbReference type="InterPro" id="IPR043128">
    <property type="entry name" value="Rev_trsase/Diguanyl_cyclase"/>
</dbReference>
<evidence type="ECO:0000313" key="5">
    <source>
        <dbReference type="Proteomes" id="UP000051922"/>
    </source>
</evidence>
<feature type="transmembrane region" description="Helical" evidence="1">
    <location>
        <begin position="137"/>
        <end position="154"/>
    </location>
</feature>
<dbReference type="SMART" id="SM00267">
    <property type="entry name" value="GGDEF"/>
    <property type="match status" value="1"/>
</dbReference>
<dbReference type="InterPro" id="IPR000160">
    <property type="entry name" value="GGDEF_dom"/>
</dbReference>
<dbReference type="Pfam" id="PF00990">
    <property type="entry name" value="GGDEF"/>
    <property type="match status" value="1"/>
</dbReference>
<keyword evidence="1" id="KW-0812">Transmembrane</keyword>
<dbReference type="SUPFAM" id="SSF141868">
    <property type="entry name" value="EAL domain-like"/>
    <property type="match status" value="1"/>
</dbReference>
<dbReference type="PANTHER" id="PTHR45138">
    <property type="entry name" value="REGULATORY COMPONENTS OF SENSORY TRANSDUCTION SYSTEM"/>
    <property type="match status" value="1"/>
</dbReference>
<dbReference type="InterPro" id="IPR029787">
    <property type="entry name" value="Nucleotide_cyclase"/>
</dbReference>
<dbReference type="Pfam" id="PF00563">
    <property type="entry name" value="EAL"/>
    <property type="match status" value="1"/>
</dbReference>
<dbReference type="SUPFAM" id="SSF55073">
    <property type="entry name" value="Nucleotide cyclase"/>
    <property type="match status" value="1"/>
</dbReference>
<proteinExistence type="predicted"/>
<dbReference type="GO" id="GO:0005886">
    <property type="term" value="C:plasma membrane"/>
    <property type="evidence" value="ECO:0007669"/>
    <property type="project" value="TreeGrafter"/>
</dbReference>
<sequence length="625" mass="70175">MEMDFRAVVPPSGAPLNLWVWVAQLLITTVFATGFITYYQQAWHMAFETYRDRPVISGSIRCGMLVGAIVVGIALHMVGWLVFANASGLMFHNLGLFALTFPLMVEGESIMEYLVQVVGVVYVWNMHHMGYFNSPQYVVSMVVLAVMVYVMWRYKGAIRYHVERNVAVFAVIGISFWALLPHHSAGLTMNPLIAVQGFTMYLGMVIATAYFLRADHRASVRNQENDQTAHFDSLTNAKSYATYKEDVTAAFAQAEAQGQPLSMAAVDIDYFKQINDHYGHLGGDDVLVGIARQLSAVLARHGGRAALYRTGGEEFNVLLPGMDAQTARPIVEDCWRSVRQSHFASGVNVVQVTISAGVVDMVATDNNIEDLYRRADESLYQSKHHGRDTITVNGQTVTSATEHRPVAIRTILTQRVYDTRTNPLVPTHDEVILATYEEAYDRWDFPEHVHLPLSAQLDYISTVLAECGSRRFIMNLTPHQFLDPGTPDYLARFKASQPQLDVLVVELDDLPEADQIIRVAPRYRHFDLRIELDNLDPIKDAEVIRALLPTVDGLKFDVNRVRRAAESGQKLVGKADFRQAVARYNVSVVVNGIDNSQDAAYAQEVLDARYVQGYYYDRPELPRFA</sequence>
<dbReference type="GO" id="GO:0043709">
    <property type="term" value="P:cell adhesion involved in single-species biofilm formation"/>
    <property type="evidence" value="ECO:0007669"/>
    <property type="project" value="TreeGrafter"/>
</dbReference>
<dbReference type="CDD" id="cd01949">
    <property type="entry name" value="GGDEF"/>
    <property type="match status" value="1"/>
</dbReference>
<dbReference type="AlphaFoldDB" id="A0A0R1TWX5"/>
<dbReference type="RefSeq" id="WP_056956676.1">
    <property type="nucleotide sequence ID" value="NZ_AZFJ01000049.1"/>
</dbReference>
<dbReference type="PANTHER" id="PTHR45138:SF9">
    <property type="entry name" value="DIGUANYLATE CYCLASE DGCM-RELATED"/>
    <property type="match status" value="1"/>
</dbReference>
<dbReference type="Proteomes" id="UP000051922">
    <property type="component" value="Unassembled WGS sequence"/>
</dbReference>
<dbReference type="EMBL" id="AZFJ01000049">
    <property type="protein sequence ID" value="KRL85724.1"/>
    <property type="molecule type" value="Genomic_DNA"/>
</dbReference>
<comment type="caution">
    <text evidence="4">The sequence shown here is derived from an EMBL/GenBank/DDBJ whole genome shotgun (WGS) entry which is preliminary data.</text>
</comment>